<dbReference type="EMBL" id="CM039173">
    <property type="protein sequence ID" value="KAH9771644.1"/>
    <property type="molecule type" value="Genomic_DNA"/>
</dbReference>
<sequence length="617" mass="68798">MWIRNSIKHRPKRLLDLTELQRVAFLPVANGTRLVTANRLFVRLSVNLSPFAFELPTIYLPFVKILKDLGLQDMLSVASAKDLLLNLQKASGYQRLNPNELRAVLEILHFVCDGTEANMSGGFDLESDTIIPDDGCRLVHAKLCVYIDSYGSRYLKCIETSRLRFVHPDLPERLCIVLGIKKLSDVVIEELNHEGHIRNLDHIGSVSLADIREKLLSRSFQDAVWSLLNSLATYVPTINNLTFCSIQSSLETVAKKLQFVKCLHTRFLLLPKAIDITLAARDSLIPVCADGFEHQRLYFLNRSETHILVAEPPGYISVLDVIAIVVSQVLGSPIPLPVGSLFFCPEGSDTVILDMLKLSTCKRDFEAVSNGLVGKEILSKDALRVQFHPLRPFYRGEIVAFRIQNGEKLKYGRVPEDVRPSAGQALYRLKVETAAGVTESILSSQVFSFRSMLADEASTSTIPEDIDEVADNISHDELPETSRRRKNKTSQPQLSKEVQYGRVSAAELVQAVHEMLSAAGVSMGVETQSLLQKTITLQEQLEVSQAALLLEQERGDMAAKEADTAKAAWMCRVCLSNEVDITIVPCGHVLCRRCSSAVSRCPFCRLQVTKTIRIFRP</sequence>
<evidence type="ECO:0000313" key="2">
    <source>
        <dbReference type="Proteomes" id="UP000829398"/>
    </source>
</evidence>
<proteinExistence type="predicted"/>
<protein>
    <submittedName>
        <fullName evidence="1">RING-type domain-containing protein</fullName>
    </submittedName>
</protein>
<keyword evidence="2" id="KW-1185">Reference proteome</keyword>
<accession>A0ACB8LDV1</accession>
<dbReference type="Proteomes" id="UP000829398">
    <property type="component" value="Chromosome 4"/>
</dbReference>
<evidence type="ECO:0000313" key="1">
    <source>
        <dbReference type="EMBL" id="KAH9771644.1"/>
    </source>
</evidence>
<organism evidence="1 2">
    <name type="scientific">Citrus sinensis</name>
    <name type="common">Sweet orange</name>
    <name type="synonym">Citrus aurantium var. sinensis</name>
    <dbReference type="NCBI Taxonomy" id="2711"/>
    <lineage>
        <taxon>Eukaryota</taxon>
        <taxon>Viridiplantae</taxon>
        <taxon>Streptophyta</taxon>
        <taxon>Embryophyta</taxon>
        <taxon>Tracheophyta</taxon>
        <taxon>Spermatophyta</taxon>
        <taxon>Magnoliopsida</taxon>
        <taxon>eudicotyledons</taxon>
        <taxon>Gunneridae</taxon>
        <taxon>Pentapetalae</taxon>
        <taxon>rosids</taxon>
        <taxon>malvids</taxon>
        <taxon>Sapindales</taxon>
        <taxon>Rutaceae</taxon>
        <taxon>Aurantioideae</taxon>
        <taxon>Citrus</taxon>
    </lineage>
</organism>
<reference evidence="2" key="1">
    <citation type="journal article" date="2023" name="Hortic. Res.">
        <title>A chromosome-level phased genome enabling allele-level studies in sweet orange: a case study on citrus Huanglongbing tolerance.</title>
        <authorList>
            <person name="Wu B."/>
            <person name="Yu Q."/>
            <person name="Deng Z."/>
            <person name="Duan Y."/>
            <person name="Luo F."/>
            <person name="Gmitter F. Jr."/>
        </authorList>
    </citation>
    <scope>NUCLEOTIDE SEQUENCE [LARGE SCALE GENOMIC DNA]</scope>
    <source>
        <strain evidence="2">cv. Valencia</strain>
    </source>
</reference>
<comment type="caution">
    <text evidence="1">The sequence shown here is derived from an EMBL/GenBank/DDBJ whole genome shotgun (WGS) entry which is preliminary data.</text>
</comment>
<name>A0ACB8LDV1_CITSI</name>
<gene>
    <name evidence="1" type="ORF">KPL71_012766</name>
</gene>